<dbReference type="Proteomes" id="UP000814243">
    <property type="component" value="Unassembled WGS sequence"/>
</dbReference>
<keyword evidence="1" id="KW-1133">Transmembrane helix</keyword>
<name>A0A922MMD6_SPOEX</name>
<feature type="transmembrane region" description="Helical" evidence="1">
    <location>
        <begin position="36"/>
        <end position="60"/>
    </location>
</feature>
<accession>A0A922MMD6</accession>
<gene>
    <name evidence="2" type="ORF">HF086_003567</name>
</gene>
<dbReference type="AlphaFoldDB" id="A0A922MMD6"/>
<organism evidence="2 3">
    <name type="scientific">Spodoptera exigua</name>
    <name type="common">Beet armyworm</name>
    <name type="synonym">Noctua fulgens</name>
    <dbReference type="NCBI Taxonomy" id="7107"/>
    <lineage>
        <taxon>Eukaryota</taxon>
        <taxon>Metazoa</taxon>
        <taxon>Ecdysozoa</taxon>
        <taxon>Arthropoda</taxon>
        <taxon>Hexapoda</taxon>
        <taxon>Insecta</taxon>
        <taxon>Pterygota</taxon>
        <taxon>Neoptera</taxon>
        <taxon>Endopterygota</taxon>
        <taxon>Lepidoptera</taxon>
        <taxon>Glossata</taxon>
        <taxon>Ditrysia</taxon>
        <taxon>Noctuoidea</taxon>
        <taxon>Noctuidae</taxon>
        <taxon>Amphipyrinae</taxon>
        <taxon>Spodoptera</taxon>
    </lineage>
</organism>
<sequence>MYRYMVWGMVPVALICFYSGIIFYDSPSPPMYVHLLYAGLLKPVFALLIGSLVVSSVIRLEGKSDREKKLPVVAQKFDRSLFLLNKPSSSEETPVFQEFSE</sequence>
<proteinExistence type="predicted"/>
<protein>
    <submittedName>
        <fullName evidence="2">Uncharacterized protein</fullName>
    </submittedName>
</protein>
<reference evidence="2" key="1">
    <citation type="journal article" date="2021" name="G3 (Bethesda)">
        <title>Genome and transcriptome analysis of the beet armyworm Spodoptera exigua reveals targets for pest control. .</title>
        <authorList>
            <person name="Simon S."/>
            <person name="Breeschoten T."/>
            <person name="Jansen H.J."/>
            <person name="Dirks R.P."/>
            <person name="Schranz M.E."/>
            <person name="Ros V.I.D."/>
        </authorList>
    </citation>
    <scope>NUCLEOTIDE SEQUENCE</scope>
    <source>
        <strain evidence="2">TB_SE_WUR_2020</strain>
    </source>
</reference>
<evidence type="ECO:0000256" key="1">
    <source>
        <dbReference type="SAM" id="Phobius"/>
    </source>
</evidence>
<feature type="transmembrane region" description="Helical" evidence="1">
    <location>
        <begin position="5"/>
        <end position="24"/>
    </location>
</feature>
<evidence type="ECO:0000313" key="2">
    <source>
        <dbReference type="EMBL" id="KAH9639036.1"/>
    </source>
</evidence>
<comment type="caution">
    <text evidence="2">The sequence shown here is derived from an EMBL/GenBank/DDBJ whole genome shotgun (WGS) entry which is preliminary data.</text>
</comment>
<dbReference type="EMBL" id="JACEFF010000357">
    <property type="protein sequence ID" value="KAH9639036.1"/>
    <property type="molecule type" value="Genomic_DNA"/>
</dbReference>
<keyword evidence="1" id="KW-0812">Transmembrane</keyword>
<evidence type="ECO:0000313" key="3">
    <source>
        <dbReference type="Proteomes" id="UP000814243"/>
    </source>
</evidence>
<keyword evidence="1" id="KW-0472">Membrane</keyword>